<comment type="subcellular location">
    <subcellularLocation>
        <location evidence="1">Nucleus</location>
    </subcellularLocation>
</comment>
<feature type="non-terminal residue" evidence="23">
    <location>
        <position position="1484"/>
    </location>
</feature>
<dbReference type="SUPFAM" id="SSF56672">
    <property type="entry name" value="DNA/RNA polymerases"/>
    <property type="match status" value="1"/>
</dbReference>
<dbReference type="FunFam" id="3.10.20.370:FF:000003">
    <property type="entry name" value="Transposon Tf2-6 polyprotein"/>
    <property type="match status" value="1"/>
</dbReference>
<evidence type="ECO:0000256" key="18">
    <source>
        <dbReference type="ARBA" id="ARBA00023172"/>
    </source>
</evidence>
<dbReference type="GO" id="GO:0004523">
    <property type="term" value="F:RNA-DNA hybrid ribonuclease activity"/>
    <property type="evidence" value="ECO:0007669"/>
    <property type="project" value="UniProtKB-EC"/>
</dbReference>
<keyword evidence="17" id="KW-0238">DNA-binding</keyword>
<name>A0ABD0MNN9_CIRMR</name>
<dbReference type="GO" id="GO:0046872">
    <property type="term" value="F:metal ion binding"/>
    <property type="evidence" value="ECO:0007669"/>
    <property type="project" value="UniProtKB-KW"/>
</dbReference>
<evidence type="ECO:0000256" key="17">
    <source>
        <dbReference type="ARBA" id="ARBA00023125"/>
    </source>
</evidence>
<dbReference type="InterPro" id="IPR050951">
    <property type="entry name" value="Retrovirus_Pol_polyprotein"/>
</dbReference>
<dbReference type="SUPFAM" id="SSF53098">
    <property type="entry name" value="Ribonuclease H-like"/>
    <property type="match status" value="1"/>
</dbReference>
<dbReference type="InterPro" id="IPR021109">
    <property type="entry name" value="Peptidase_aspartic_dom_sf"/>
</dbReference>
<dbReference type="PROSITE" id="PS50994">
    <property type="entry name" value="INTEGRASE"/>
    <property type="match status" value="1"/>
</dbReference>
<dbReference type="InterPro" id="IPR041373">
    <property type="entry name" value="RT_RNaseH"/>
</dbReference>
<dbReference type="InterPro" id="IPR041588">
    <property type="entry name" value="Integrase_H2C2"/>
</dbReference>
<evidence type="ECO:0000256" key="13">
    <source>
        <dbReference type="ARBA" id="ARBA00022842"/>
    </source>
</evidence>
<dbReference type="Pfam" id="PF08284">
    <property type="entry name" value="RVP_2"/>
    <property type="match status" value="1"/>
</dbReference>
<dbReference type="Gene3D" id="3.30.70.270">
    <property type="match status" value="2"/>
</dbReference>
<dbReference type="InterPro" id="IPR000477">
    <property type="entry name" value="RT_dom"/>
</dbReference>
<dbReference type="InterPro" id="IPR036397">
    <property type="entry name" value="RNaseH_sf"/>
</dbReference>
<dbReference type="Gene3D" id="3.30.420.10">
    <property type="entry name" value="Ribonuclease H-like superfamily/Ribonuclease H"/>
    <property type="match status" value="1"/>
</dbReference>
<dbReference type="Pfam" id="PF00665">
    <property type="entry name" value="rve"/>
    <property type="match status" value="1"/>
</dbReference>
<keyword evidence="15" id="KW-0695">RNA-directed DNA polymerase</keyword>
<dbReference type="GO" id="GO:0003964">
    <property type="term" value="F:RNA-directed DNA polymerase activity"/>
    <property type="evidence" value="ECO:0007669"/>
    <property type="project" value="UniProtKB-KW"/>
</dbReference>
<dbReference type="InterPro" id="IPR032549">
    <property type="entry name" value="DUF4939"/>
</dbReference>
<dbReference type="SUPFAM" id="SSF54160">
    <property type="entry name" value="Chromo domain-like"/>
    <property type="match status" value="1"/>
</dbReference>
<sequence length="1484" mass="166896">MSHLHPAPPRSSPLHDHHHQNTEHLCTITRHQLNLITSPYLYSPQTNLRPLIIFRCLLHSSVCQPAVICPSPASQHTECFQLLKDYIQLSVVYVLPSSQGWMEERRAVADATFAELVDAVRSSLQDASGSRASGLPSPAVPSIASPLARPAPFAGEAERCSGFLLQVSLYMEIQASQFPTERAKVAFVISLLADRALSWAEALWNIRHPRLNELATFLEYIKEVFSQTTSCRSVHEQLLQITQSNLSVQEYAIKFRTLAALSNWNSAALVPVFRRGLSPPIQTQMAIFEDSVDLETFINRAIRIAQHLPQHTASSSLSPSPSADFALPAPEPMITDAYRLNRTERARRITQHLCLYCGAPDHQLTRCPVRPPRPAVSTLHTTPKMTHIPYLTGTISYGSLSVPVKILLDSGASGNFISSYRLAALSISPQRQSPTYHITNIQGKPLGRGLVQFCTPELELKIGVLHSERLSLLVLEEANVDIVLGRPWLVYHQPVIDWEYGEPKRWGSICYNQCLKFPTRPVPSTNPLHLCSTSIESPQHEAATKYPSEYRAFQDVFSKAAATKLPPHRPWDCAIELLPGAPLPKGRVYPLSGPEREAMEEYIKEALNQGFIRPSTSPAASSFFFVAKKDGGLRPCIDYRALNNQIRQFAYPLPLVPAALEALRDARVFSKLDLRSAYNLIRIRRGDEWKTAFITPTGHYEYRVMPYGLSISPSISEPITITSPDIASSSKPRIHFLGYFISSAGVRMDQRKVDAVLSWPQPDTIKQLQRFLGFANFYRRFVQGYSLLAAPLTSLLRGKPKKLCWTTEATNAFLAMKEAFCSAPLLRHPNPKSRFVVEVDAATLGVGAVLSQWHGNPPVLHPCAYFSRKLSPAEQNYDVGNRELLAIKLALEEWRHWLEGANHPFEVITDHKNLQYLREAKRLNPRQARWALFFTRFNFTLTYRPGHRNVKADALSRIHSPDPVQDQPEPILPPAVFVAPIQWDLEAQIEDANRQHPAPPGGPEGRLFVPAELRVPLLDWIHTSPGSGHPGSNRTLSLVRQRYWWPQLRQEVARYVQGCSVCATSSTPRKLPEGKLQPLTIPNRPWSHIGVDFATDLPLSEGNTTILVVVDRFSKSVKLIPLKGLPTAFETAQALFLNVFRHFGLPEDIISDRGPQFISRVWRGFFRLLGVNVSLSSGYHPQSNGQTERKIQEVGRYLRAYCQDNQERWCQYLPWAEYAQNSLRQSATGLTPFQCVLGFQPPLFPWNGESCEVPVWTFGSGRVRGKTVPTQHHQYQPGDLVWLSTRDLRLRQGSKKLSPRYIGPFPVARQINPVTYRLTLPPTYRIAPSFHVSLLKPYTKPVSSPSTEPVAPPPPPEIEPADQIYQIREILSSRRRGGRVQYLIDWEGYSPEERSWIPTSFESSTPITLTYLLPGRAVVLAASHGRQEAPVGGGVMSHLHLAPPRSSPLHDHHHQNTEHLCTITRHQLNLITSPYLYSPQTNLR</sequence>
<evidence type="ECO:0000256" key="9">
    <source>
        <dbReference type="ARBA" id="ARBA00022723"/>
    </source>
</evidence>
<dbReference type="Gene3D" id="2.40.70.10">
    <property type="entry name" value="Acid Proteases"/>
    <property type="match status" value="1"/>
</dbReference>
<dbReference type="CDD" id="cd09274">
    <property type="entry name" value="RNase_HI_RT_Ty3"/>
    <property type="match status" value="1"/>
</dbReference>
<evidence type="ECO:0000256" key="8">
    <source>
        <dbReference type="ARBA" id="ARBA00022722"/>
    </source>
</evidence>
<feature type="domain" description="Chromo" evidence="21">
    <location>
        <begin position="1365"/>
        <end position="1398"/>
    </location>
</feature>
<dbReference type="Gene3D" id="3.10.10.10">
    <property type="entry name" value="HIV Type 1 Reverse Transcriptase, subunit A, domain 1"/>
    <property type="match status" value="1"/>
</dbReference>
<keyword evidence="24" id="KW-1185">Reference proteome</keyword>
<evidence type="ECO:0000256" key="2">
    <source>
        <dbReference type="ARBA" id="ARBA00010879"/>
    </source>
</evidence>
<dbReference type="Gene3D" id="3.10.20.370">
    <property type="match status" value="1"/>
</dbReference>
<feature type="domain" description="Integrase catalytic" evidence="22">
    <location>
        <begin position="1081"/>
        <end position="1240"/>
    </location>
</feature>
<dbReference type="GO" id="GO:0006508">
    <property type="term" value="P:proteolysis"/>
    <property type="evidence" value="ECO:0007669"/>
    <property type="project" value="UniProtKB-KW"/>
</dbReference>
<keyword evidence="18" id="KW-0233">DNA recombination</keyword>
<dbReference type="CDD" id="cd01647">
    <property type="entry name" value="RT_LTR"/>
    <property type="match status" value="1"/>
</dbReference>
<dbReference type="InterPro" id="IPR000953">
    <property type="entry name" value="Chromo/chromo_shadow_dom"/>
</dbReference>
<keyword evidence="16" id="KW-0239">DNA-directed DNA polymerase</keyword>
<proteinExistence type="inferred from homology"/>
<dbReference type="Pfam" id="PF24626">
    <property type="entry name" value="SH3_Tf2-1"/>
    <property type="match status" value="1"/>
</dbReference>
<keyword evidence="7" id="KW-0548">Nucleotidyltransferase</keyword>
<dbReference type="InterPro" id="IPR056924">
    <property type="entry name" value="SH3_Tf2-1"/>
</dbReference>
<keyword evidence="10" id="KW-0064">Aspartyl protease</keyword>
<dbReference type="InterPro" id="IPR043128">
    <property type="entry name" value="Rev_trsase/Diguanyl_cyclase"/>
</dbReference>
<evidence type="ECO:0000256" key="3">
    <source>
        <dbReference type="ARBA" id="ARBA00012180"/>
    </source>
</evidence>
<accession>A0ABD0MNN9</accession>
<keyword evidence="9" id="KW-0479">Metal-binding</keyword>
<dbReference type="Pfam" id="PF00385">
    <property type="entry name" value="Chromo"/>
    <property type="match status" value="1"/>
</dbReference>
<keyword evidence="11" id="KW-0255">Endonuclease</keyword>
<evidence type="ECO:0000256" key="4">
    <source>
        <dbReference type="ARBA" id="ARBA00012493"/>
    </source>
</evidence>
<dbReference type="GO" id="GO:0006310">
    <property type="term" value="P:DNA recombination"/>
    <property type="evidence" value="ECO:0007669"/>
    <property type="project" value="UniProtKB-KW"/>
</dbReference>
<dbReference type="GO" id="GO:0003677">
    <property type="term" value="F:DNA binding"/>
    <property type="evidence" value="ECO:0007669"/>
    <property type="project" value="UniProtKB-KW"/>
</dbReference>
<feature type="region of interest" description="Disordered" evidence="20">
    <location>
        <begin position="1"/>
        <end position="21"/>
    </location>
</feature>
<evidence type="ECO:0000256" key="7">
    <source>
        <dbReference type="ARBA" id="ARBA00022695"/>
    </source>
</evidence>
<evidence type="ECO:0000256" key="14">
    <source>
        <dbReference type="ARBA" id="ARBA00022908"/>
    </source>
</evidence>
<dbReference type="SUPFAM" id="SSF50630">
    <property type="entry name" value="Acid proteases"/>
    <property type="match status" value="1"/>
</dbReference>
<evidence type="ECO:0000259" key="21">
    <source>
        <dbReference type="PROSITE" id="PS50013"/>
    </source>
</evidence>
<feature type="compositionally biased region" description="Pro residues" evidence="20">
    <location>
        <begin position="1"/>
        <end position="11"/>
    </location>
</feature>
<reference evidence="23 24" key="1">
    <citation type="submission" date="2024-05" db="EMBL/GenBank/DDBJ databases">
        <title>Genome sequencing and assembly of Indian major carp, Cirrhinus mrigala (Hamilton, 1822).</title>
        <authorList>
            <person name="Mohindra V."/>
            <person name="Chowdhury L.M."/>
            <person name="Lal K."/>
            <person name="Jena J.K."/>
        </authorList>
    </citation>
    <scope>NUCLEOTIDE SEQUENCE [LARGE SCALE GENOMIC DNA]</scope>
    <source>
        <strain evidence="23">CM1030</strain>
        <tissue evidence="23">Blood</tissue>
    </source>
</reference>
<evidence type="ECO:0000256" key="5">
    <source>
        <dbReference type="ARBA" id="ARBA00022670"/>
    </source>
</evidence>
<dbReference type="FunFam" id="1.10.340.70:FF:000001">
    <property type="entry name" value="Retrovirus-related Pol polyprotein from transposon gypsy-like Protein"/>
    <property type="match status" value="1"/>
</dbReference>
<dbReference type="Proteomes" id="UP001529510">
    <property type="component" value="Unassembled WGS sequence"/>
</dbReference>
<dbReference type="Gene3D" id="2.40.50.40">
    <property type="match status" value="1"/>
</dbReference>
<dbReference type="CDD" id="cd00024">
    <property type="entry name" value="CD_CSD"/>
    <property type="match status" value="1"/>
</dbReference>
<evidence type="ECO:0000256" key="6">
    <source>
        <dbReference type="ARBA" id="ARBA00022679"/>
    </source>
</evidence>
<dbReference type="CDD" id="cd00303">
    <property type="entry name" value="retropepsin_like"/>
    <property type="match status" value="1"/>
</dbReference>
<dbReference type="PANTHER" id="PTHR37984:SF5">
    <property type="entry name" value="PROTEIN NYNRIN-LIKE"/>
    <property type="match status" value="1"/>
</dbReference>
<protein>
    <recommendedName>
        <fullName evidence="19">Gypsy retrotransposon integrase-like protein 1</fullName>
        <ecNumber evidence="4">2.7.7.49</ecNumber>
        <ecNumber evidence="3">3.1.26.4</ecNumber>
    </recommendedName>
</protein>
<keyword evidence="6" id="KW-0808">Transferase</keyword>
<evidence type="ECO:0000256" key="20">
    <source>
        <dbReference type="SAM" id="MobiDB-lite"/>
    </source>
</evidence>
<dbReference type="InterPro" id="IPR043502">
    <property type="entry name" value="DNA/RNA_pol_sf"/>
</dbReference>
<dbReference type="PANTHER" id="PTHR37984">
    <property type="entry name" value="PROTEIN CBG26694"/>
    <property type="match status" value="1"/>
</dbReference>
<evidence type="ECO:0000256" key="19">
    <source>
        <dbReference type="ARBA" id="ARBA00039658"/>
    </source>
</evidence>
<dbReference type="GO" id="GO:0004190">
    <property type="term" value="F:aspartic-type endopeptidase activity"/>
    <property type="evidence" value="ECO:0007669"/>
    <property type="project" value="UniProtKB-KW"/>
</dbReference>
<dbReference type="FunFam" id="3.30.70.270:FF:000020">
    <property type="entry name" value="Transposon Tf2-6 polyprotein-like Protein"/>
    <property type="match status" value="1"/>
</dbReference>
<organism evidence="23 24">
    <name type="scientific">Cirrhinus mrigala</name>
    <name type="common">Mrigala</name>
    <dbReference type="NCBI Taxonomy" id="683832"/>
    <lineage>
        <taxon>Eukaryota</taxon>
        <taxon>Metazoa</taxon>
        <taxon>Chordata</taxon>
        <taxon>Craniata</taxon>
        <taxon>Vertebrata</taxon>
        <taxon>Euteleostomi</taxon>
        <taxon>Actinopterygii</taxon>
        <taxon>Neopterygii</taxon>
        <taxon>Teleostei</taxon>
        <taxon>Ostariophysi</taxon>
        <taxon>Cypriniformes</taxon>
        <taxon>Cyprinidae</taxon>
        <taxon>Labeoninae</taxon>
        <taxon>Labeonini</taxon>
        <taxon>Cirrhinus</taxon>
    </lineage>
</organism>
<evidence type="ECO:0000259" key="22">
    <source>
        <dbReference type="PROSITE" id="PS50994"/>
    </source>
</evidence>
<dbReference type="FunFam" id="3.30.420.10:FF:000032">
    <property type="entry name" value="Retrovirus-related Pol polyprotein from transposon 297-like Protein"/>
    <property type="match status" value="1"/>
</dbReference>
<dbReference type="Pfam" id="PF17917">
    <property type="entry name" value="RT_RNaseH"/>
    <property type="match status" value="1"/>
</dbReference>
<evidence type="ECO:0000313" key="24">
    <source>
        <dbReference type="Proteomes" id="UP001529510"/>
    </source>
</evidence>
<dbReference type="GO" id="GO:0003887">
    <property type="term" value="F:DNA-directed DNA polymerase activity"/>
    <property type="evidence" value="ECO:0007669"/>
    <property type="project" value="UniProtKB-KW"/>
</dbReference>
<dbReference type="GO" id="GO:0005634">
    <property type="term" value="C:nucleus"/>
    <property type="evidence" value="ECO:0007669"/>
    <property type="project" value="UniProtKB-SubCell"/>
</dbReference>
<dbReference type="EC" id="2.7.7.49" evidence="4"/>
<comment type="caution">
    <text evidence="23">The sequence shown here is derived from an EMBL/GenBank/DDBJ whole genome shotgun (WGS) entry which is preliminary data.</text>
</comment>
<dbReference type="InterPro" id="IPR023780">
    <property type="entry name" value="Chromo_domain"/>
</dbReference>
<dbReference type="Pfam" id="PF00078">
    <property type="entry name" value="RVT_1"/>
    <property type="match status" value="1"/>
</dbReference>
<dbReference type="GO" id="GO:0015074">
    <property type="term" value="P:DNA integration"/>
    <property type="evidence" value="ECO:0007669"/>
    <property type="project" value="UniProtKB-KW"/>
</dbReference>
<evidence type="ECO:0000256" key="15">
    <source>
        <dbReference type="ARBA" id="ARBA00022918"/>
    </source>
</evidence>
<dbReference type="PROSITE" id="PS50013">
    <property type="entry name" value="CHROMO_2"/>
    <property type="match status" value="1"/>
</dbReference>
<evidence type="ECO:0000256" key="16">
    <source>
        <dbReference type="ARBA" id="ARBA00022932"/>
    </source>
</evidence>
<dbReference type="EC" id="3.1.26.4" evidence="3"/>
<comment type="similarity">
    <text evidence="2">Belongs to the beta type-B retroviral polymerase family. HERV class-II K(HML-2) pol subfamily.</text>
</comment>
<dbReference type="Pfam" id="PF17921">
    <property type="entry name" value="Integrase_H2C2"/>
    <property type="match status" value="1"/>
</dbReference>
<keyword evidence="12" id="KW-0378">Hydrolase</keyword>
<keyword evidence="14" id="KW-0229">DNA integration</keyword>
<keyword evidence="8" id="KW-0540">Nuclease</keyword>
<dbReference type="InterPro" id="IPR012337">
    <property type="entry name" value="RNaseH-like_sf"/>
</dbReference>
<dbReference type="InterPro" id="IPR001584">
    <property type="entry name" value="Integrase_cat-core"/>
</dbReference>
<keyword evidence="13" id="KW-0460">Magnesium</keyword>
<evidence type="ECO:0000256" key="12">
    <source>
        <dbReference type="ARBA" id="ARBA00022801"/>
    </source>
</evidence>
<evidence type="ECO:0000256" key="1">
    <source>
        <dbReference type="ARBA" id="ARBA00004123"/>
    </source>
</evidence>
<evidence type="ECO:0000256" key="10">
    <source>
        <dbReference type="ARBA" id="ARBA00022750"/>
    </source>
</evidence>
<dbReference type="Gene3D" id="1.10.340.70">
    <property type="match status" value="1"/>
</dbReference>
<keyword evidence="5" id="KW-0645">Protease</keyword>
<evidence type="ECO:0000256" key="11">
    <source>
        <dbReference type="ARBA" id="ARBA00022759"/>
    </source>
</evidence>
<dbReference type="EMBL" id="JAMKFB020000233">
    <property type="protein sequence ID" value="KAL0151679.1"/>
    <property type="molecule type" value="Genomic_DNA"/>
</dbReference>
<dbReference type="InterPro" id="IPR016197">
    <property type="entry name" value="Chromo-like_dom_sf"/>
</dbReference>
<dbReference type="Pfam" id="PF16297">
    <property type="entry name" value="DUF4939"/>
    <property type="match status" value="1"/>
</dbReference>
<evidence type="ECO:0000313" key="23">
    <source>
        <dbReference type="EMBL" id="KAL0151679.1"/>
    </source>
</evidence>
<gene>
    <name evidence="23" type="ORF">M9458_053080</name>
</gene>